<feature type="transmembrane region" description="Helical" evidence="2">
    <location>
        <begin position="197"/>
        <end position="219"/>
    </location>
</feature>
<evidence type="ECO:0000313" key="3">
    <source>
        <dbReference type="EMBL" id="EQB15193.1"/>
    </source>
</evidence>
<keyword evidence="2" id="KW-0472">Membrane</keyword>
<sequence length="250" mass="26374">MCKLGDGGTLDVLDKAEPAPGIARAAPPALKVPAETTKGAKAPAKKKNKKARAFWLKQLHTWHWVSAAISLAGMLLFAITGITLNHAASIGAEPQVVQSQGKIAPGLLRKLPSAGDGSAPLPGEVASAVAEAVPLDPAGFPAGWSAEDEVYVAMPGPGRDAWVSIDRSNGNVSAEVTRRGAVSYLNDLHKGRNTGSVWFWFIDLFAAACVIFTLTGLFLLQLHARHRPSTWPLVGLSVLIPMAIALIFIH</sequence>
<evidence type="ECO:0000256" key="1">
    <source>
        <dbReference type="SAM" id="MobiDB-lite"/>
    </source>
</evidence>
<dbReference type="Proteomes" id="UP000015527">
    <property type="component" value="Unassembled WGS sequence"/>
</dbReference>
<dbReference type="PANTHER" id="PTHR40115:SF1">
    <property type="entry name" value="INNER MEMBRANE PROTEIN WITH PEPSY TM HELIX"/>
    <property type="match status" value="1"/>
</dbReference>
<gene>
    <name evidence="3" type="ORF">L284_11190</name>
</gene>
<evidence type="ECO:0000313" key="4">
    <source>
        <dbReference type="Proteomes" id="UP000015527"/>
    </source>
</evidence>
<proteinExistence type="predicted"/>
<comment type="caution">
    <text evidence="3">The sequence shown here is derived from an EMBL/GenBank/DDBJ whole genome shotgun (WGS) entry which is preliminary data.</text>
</comment>
<evidence type="ECO:0008006" key="5">
    <source>
        <dbReference type="Google" id="ProtNLM"/>
    </source>
</evidence>
<dbReference type="Pfam" id="PF16357">
    <property type="entry name" value="PepSY_TM_like_2"/>
    <property type="match status" value="1"/>
</dbReference>
<dbReference type="OrthoDB" id="27171at2"/>
<reference evidence="3 4" key="1">
    <citation type="journal article" date="2013" name="Genome Announc.">
        <title>Genome Sequence of Novosphingobium lindaniclasticum LE124T, Isolated from a Hexachlorocyclohexane Dumpsite.</title>
        <authorList>
            <person name="Saxena A."/>
            <person name="Nayyar N."/>
            <person name="Sangwan N."/>
            <person name="Kumari R."/>
            <person name="Khurana J.P."/>
            <person name="Lal R."/>
        </authorList>
    </citation>
    <scope>NUCLEOTIDE SEQUENCE [LARGE SCALE GENOMIC DNA]</scope>
    <source>
        <strain evidence="3 4">LE124</strain>
    </source>
</reference>
<dbReference type="eggNOG" id="COG3295">
    <property type="taxonomic scope" value="Bacteria"/>
</dbReference>
<dbReference type="PATRIC" id="fig|1096930.3.peg.2220"/>
<dbReference type="EMBL" id="ATHL01000076">
    <property type="protein sequence ID" value="EQB15193.1"/>
    <property type="molecule type" value="Genomic_DNA"/>
</dbReference>
<feature type="region of interest" description="Disordered" evidence="1">
    <location>
        <begin position="24"/>
        <end position="45"/>
    </location>
</feature>
<dbReference type="InterPro" id="IPR032307">
    <property type="entry name" value="PepSY_TM-like_2"/>
</dbReference>
<name>T0HSU0_9SPHN</name>
<organism evidence="3 4">
    <name type="scientific">Novosphingobium lindaniclasticum LE124</name>
    <dbReference type="NCBI Taxonomy" id="1096930"/>
    <lineage>
        <taxon>Bacteria</taxon>
        <taxon>Pseudomonadati</taxon>
        <taxon>Pseudomonadota</taxon>
        <taxon>Alphaproteobacteria</taxon>
        <taxon>Sphingomonadales</taxon>
        <taxon>Sphingomonadaceae</taxon>
        <taxon>Novosphingobium</taxon>
    </lineage>
</organism>
<accession>T0HSU0</accession>
<dbReference type="AlphaFoldDB" id="T0HSU0"/>
<evidence type="ECO:0000256" key="2">
    <source>
        <dbReference type="SAM" id="Phobius"/>
    </source>
</evidence>
<protein>
    <recommendedName>
        <fullName evidence="5">PepSY-associated TM helix domain-containing protein</fullName>
    </recommendedName>
</protein>
<keyword evidence="2" id="KW-1133">Transmembrane helix</keyword>
<keyword evidence="2" id="KW-0812">Transmembrane</keyword>
<feature type="transmembrane region" description="Helical" evidence="2">
    <location>
        <begin position="231"/>
        <end position="249"/>
    </location>
</feature>
<dbReference type="PANTHER" id="PTHR40115">
    <property type="entry name" value="INNER MEMBRANE PROTEIN WITH PEPSY TM HELIX"/>
    <property type="match status" value="1"/>
</dbReference>
<feature type="transmembrane region" description="Helical" evidence="2">
    <location>
        <begin position="62"/>
        <end position="84"/>
    </location>
</feature>
<keyword evidence="4" id="KW-1185">Reference proteome</keyword>